<feature type="domain" description="GGDEF" evidence="3">
    <location>
        <begin position="343"/>
        <end position="477"/>
    </location>
</feature>
<dbReference type="SUPFAM" id="SSF141868">
    <property type="entry name" value="EAL domain-like"/>
    <property type="match status" value="1"/>
</dbReference>
<evidence type="ECO:0000313" key="5">
    <source>
        <dbReference type="Proteomes" id="UP000608154"/>
    </source>
</evidence>
<dbReference type="InterPro" id="IPR000160">
    <property type="entry name" value="GGDEF_dom"/>
</dbReference>
<reference evidence="4" key="2">
    <citation type="submission" date="2020-09" db="EMBL/GenBank/DDBJ databases">
        <authorList>
            <person name="Sun Q."/>
            <person name="Zhou Y."/>
        </authorList>
    </citation>
    <scope>NUCLEOTIDE SEQUENCE</scope>
    <source>
        <strain evidence="4">CGMCC 1.15095</strain>
    </source>
</reference>
<evidence type="ECO:0000259" key="2">
    <source>
        <dbReference type="PROSITE" id="PS50883"/>
    </source>
</evidence>
<dbReference type="Pfam" id="PF00990">
    <property type="entry name" value="GGDEF"/>
    <property type="match status" value="1"/>
</dbReference>
<protein>
    <submittedName>
        <fullName evidence="4">Diguanylate cyclase</fullName>
    </submittedName>
</protein>
<keyword evidence="1" id="KW-0812">Transmembrane</keyword>
<keyword evidence="1" id="KW-1133">Transmembrane helix</keyword>
<keyword evidence="5" id="KW-1185">Reference proteome</keyword>
<dbReference type="InterPro" id="IPR029787">
    <property type="entry name" value="Nucleotide_cyclase"/>
</dbReference>
<dbReference type="PANTHER" id="PTHR44757">
    <property type="entry name" value="DIGUANYLATE CYCLASE DGCP"/>
    <property type="match status" value="1"/>
</dbReference>
<dbReference type="InterPro" id="IPR052155">
    <property type="entry name" value="Biofilm_reg_signaling"/>
</dbReference>
<dbReference type="PANTHER" id="PTHR44757:SF2">
    <property type="entry name" value="BIOFILM ARCHITECTURE MAINTENANCE PROTEIN MBAA"/>
    <property type="match status" value="1"/>
</dbReference>
<evidence type="ECO:0000256" key="1">
    <source>
        <dbReference type="SAM" id="Phobius"/>
    </source>
</evidence>
<organism evidence="4 5">
    <name type="scientific">Novosphingobium endophyticum</name>
    <dbReference type="NCBI Taxonomy" id="1955250"/>
    <lineage>
        <taxon>Bacteria</taxon>
        <taxon>Pseudomonadati</taxon>
        <taxon>Pseudomonadota</taxon>
        <taxon>Alphaproteobacteria</taxon>
        <taxon>Sphingomonadales</taxon>
        <taxon>Sphingomonadaceae</taxon>
        <taxon>Novosphingobium</taxon>
    </lineage>
</organism>
<keyword evidence="1" id="KW-0472">Membrane</keyword>
<dbReference type="CDD" id="cd01948">
    <property type="entry name" value="EAL"/>
    <property type="match status" value="1"/>
</dbReference>
<dbReference type="SMART" id="SM00267">
    <property type="entry name" value="GGDEF"/>
    <property type="match status" value="1"/>
</dbReference>
<dbReference type="InterPro" id="IPR035919">
    <property type="entry name" value="EAL_sf"/>
</dbReference>
<dbReference type="Pfam" id="PF00563">
    <property type="entry name" value="EAL"/>
    <property type="match status" value="1"/>
</dbReference>
<accession>A0A916TUL2</accession>
<dbReference type="Gene3D" id="3.30.70.270">
    <property type="match status" value="1"/>
</dbReference>
<dbReference type="PROSITE" id="PS50883">
    <property type="entry name" value="EAL"/>
    <property type="match status" value="1"/>
</dbReference>
<reference evidence="4" key="1">
    <citation type="journal article" date="2014" name="Int. J. Syst. Evol. Microbiol.">
        <title>Complete genome sequence of Corynebacterium casei LMG S-19264T (=DSM 44701T), isolated from a smear-ripened cheese.</title>
        <authorList>
            <consortium name="US DOE Joint Genome Institute (JGI-PGF)"/>
            <person name="Walter F."/>
            <person name="Albersmeier A."/>
            <person name="Kalinowski J."/>
            <person name="Ruckert C."/>
        </authorList>
    </citation>
    <scope>NUCLEOTIDE SEQUENCE</scope>
    <source>
        <strain evidence="4">CGMCC 1.15095</strain>
    </source>
</reference>
<dbReference type="InterPro" id="IPR043128">
    <property type="entry name" value="Rev_trsase/Diguanyl_cyclase"/>
</dbReference>
<dbReference type="SMART" id="SM00052">
    <property type="entry name" value="EAL"/>
    <property type="match status" value="1"/>
</dbReference>
<dbReference type="InterPro" id="IPR001633">
    <property type="entry name" value="EAL_dom"/>
</dbReference>
<dbReference type="AlphaFoldDB" id="A0A916TUL2"/>
<dbReference type="Proteomes" id="UP000608154">
    <property type="component" value="Unassembled WGS sequence"/>
</dbReference>
<dbReference type="EMBL" id="BMHK01000020">
    <property type="protein sequence ID" value="GGC07855.1"/>
    <property type="molecule type" value="Genomic_DNA"/>
</dbReference>
<proteinExistence type="predicted"/>
<evidence type="ECO:0000259" key="3">
    <source>
        <dbReference type="PROSITE" id="PS50887"/>
    </source>
</evidence>
<dbReference type="Gene3D" id="3.20.20.450">
    <property type="entry name" value="EAL domain"/>
    <property type="match status" value="1"/>
</dbReference>
<evidence type="ECO:0000313" key="4">
    <source>
        <dbReference type="EMBL" id="GGC07855.1"/>
    </source>
</evidence>
<dbReference type="Pfam" id="PF05228">
    <property type="entry name" value="CHASE4"/>
    <property type="match status" value="1"/>
</dbReference>
<feature type="domain" description="EAL" evidence="2">
    <location>
        <begin position="486"/>
        <end position="734"/>
    </location>
</feature>
<dbReference type="SUPFAM" id="SSF55073">
    <property type="entry name" value="Nucleotide cyclase"/>
    <property type="match status" value="1"/>
</dbReference>
<dbReference type="PROSITE" id="PS50887">
    <property type="entry name" value="GGDEF"/>
    <property type="match status" value="1"/>
</dbReference>
<name>A0A916TUL2_9SPHN</name>
<feature type="transmembrane region" description="Helical" evidence="1">
    <location>
        <begin position="16"/>
        <end position="39"/>
    </location>
</feature>
<dbReference type="RefSeq" id="WP_188772182.1">
    <property type="nucleotide sequence ID" value="NZ_BMHK01000020.1"/>
</dbReference>
<dbReference type="NCBIfam" id="TIGR00254">
    <property type="entry name" value="GGDEF"/>
    <property type="match status" value="1"/>
</dbReference>
<dbReference type="InterPro" id="IPR007892">
    <property type="entry name" value="CHASE4"/>
</dbReference>
<gene>
    <name evidence="4" type="ORF">GCM10011494_28120</name>
</gene>
<comment type="caution">
    <text evidence="4">The sequence shown here is derived from an EMBL/GenBank/DDBJ whole genome shotgun (WGS) entry which is preliminary data.</text>
</comment>
<dbReference type="CDD" id="cd01949">
    <property type="entry name" value="GGDEF"/>
    <property type="match status" value="1"/>
</dbReference>
<sequence length="740" mass="81671">MGARVGIGEKFRRHRLLVPIAGLTFGGLLLLVLLTIFLIHRFDRTALQREQHMVEQGFHRQIEQYEEVIVPQADWDKAIARLDHEFDADFADVNFGSQLYTFNGFSRTFFVDGDGKVIYAAVDGKQADKKAFRPFIDVVTALLVPIRNAETLRPPIRPDPASNHPVTQPIQANGMVRVEGRVYIVIATLIQPDLGLVLPKGPRAPVVITAMPIDGTVLGTFAARYLVDDLELVNSSAHAGNQASLSLRSPTGREIGALAWTPRQPGSALYHQLRLPLFGALLVFGAVGWLIVRRSRVIVDEVIASERQAKHLAYHDQLTRVPNRTMLFNRMPAMLAGIGRDFPLLAVLCVDLDRFKEVNDTLGHHAGDDLLKTLAERLHAASMSASDALIARLGGDEFVLLCPVLDRRAAEELAECCLSLIMQPMDCPYGRIDVGCSIGVAVIDSNEADPSQVLRRADLALYESKTQGRGRATFFEPGMDEAFRARRAIEENLRTALRNGALRLVYQPQVDIAGEAWGVEALLRWSHPNLGEISPEVFIPIAEESGLIMAIGEFVLGRVFEETGSWRHLRVAINVSAIQMRTPGYAAQVIQFAAKAGIDPTRYEIELTETALLGDGPATAENVDLLRRVGFSIVLDDFGTGYSSLSLLHRFQVDKIKIDRSFISSLDEAEEVEGLVSAIVKLAKSFRLGVIAEGVETEEQRQQLILAGCTEFQGFLTGRPMPAPDIEELFEMPAIQRRLA</sequence>